<dbReference type="AlphaFoldDB" id="A0A7J8FIG8"/>
<dbReference type="PROSITE" id="PS51111">
    <property type="entry name" value="REJ"/>
    <property type="match status" value="1"/>
</dbReference>
<organism evidence="3 4">
    <name type="scientific">Rousettus aegyptiacus</name>
    <name type="common">Egyptian fruit bat</name>
    <name type="synonym">Pteropus aegyptiacus</name>
    <dbReference type="NCBI Taxonomy" id="9407"/>
    <lineage>
        <taxon>Eukaryota</taxon>
        <taxon>Metazoa</taxon>
        <taxon>Chordata</taxon>
        <taxon>Craniata</taxon>
        <taxon>Vertebrata</taxon>
        <taxon>Euteleostomi</taxon>
        <taxon>Mammalia</taxon>
        <taxon>Eutheria</taxon>
        <taxon>Laurasiatheria</taxon>
        <taxon>Chiroptera</taxon>
        <taxon>Yinpterochiroptera</taxon>
        <taxon>Pteropodoidea</taxon>
        <taxon>Pteropodidae</taxon>
        <taxon>Rousettinae</taxon>
        <taxon>Rousettus</taxon>
    </lineage>
</organism>
<protein>
    <recommendedName>
        <fullName evidence="2">REJ domain-containing protein</fullName>
    </recommendedName>
</protein>
<evidence type="ECO:0000259" key="2">
    <source>
        <dbReference type="PROSITE" id="PS51111"/>
    </source>
</evidence>
<sequence>MWVRGRPAKQEGEALGLAEAPGAGSGSTQRLPALSGVEVGGSRRCPPDPRPRAGHRLRAAPWLAQCWGLQHPLRRRLVNPAAIFPREAQRRGEFGLFFPTPTLLRASEERKYVRRTGSSREVWRWAGVDCKDSLQCAAPSWPLCVPSMPGSHTRPAQTVWSTGCVLQRRQVVCCCQGQSQKRRSGPV</sequence>
<gene>
    <name evidence="3" type="ORF">HJG63_011977</name>
</gene>
<evidence type="ECO:0000313" key="3">
    <source>
        <dbReference type="EMBL" id="KAF6447543.1"/>
    </source>
</evidence>
<dbReference type="InterPro" id="IPR014010">
    <property type="entry name" value="REJ_dom"/>
</dbReference>
<dbReference type="EMBL" id="JACASE010000007">
    <property type="protein sequence ID" value="KAF6447543.1"/>
    <property type="molecule type" value="Genomic_DNA"/>
</dbReference>
<reference evidence="3 4" key="1">
    <citation type="journal article" date="2020" name="Nature">
        <title>Six reference-quality genomes reveal evolution of bat adaptations.</title>
        <authorList>
            <person name="Jebb D."/>
            <person name="Huang Z."/>
            <person name="Pippel M."/>
            <person name="Hughes G.M."/>
            <person name="Lavrichenko K."/>
            <person name="Devanna P."/>
            <person name="Winkler S."/>
            <person name="Jermiin L.S."/>
            <person name="Skirmuntt E.C."/>
            <person name="Katzourakis A."/>
            <person name="Burkitt-Gray L."/>
            <person name="Ray D.A."/>
            <person name="Sullivan K.A.M."/>
            <person name="Roscito J.G."/>
            <person name="Kirilenko B.M."/>
            <person name="Davalos L.M."/>
            <person name="Corthals A.P."/>
            <person name="Power M.L."/>
            <person name="Jones G."/>
            <person name="Ransome R.D."/>
            <person name="Dechmann D.K.N."/>
            <person name="Locatelli A.G."/>
            <person name="Puechmaille S.J."/>
            <person name="Fedrigo O."/>
            <person name="Jarvis E.D."/>
            <person name="Hiller M."/>
            <person name="Vernes S.C."/>
            <person name="Myers E.W."/>
            <person name="Teeling E.C."/>
        </authorList>
    </citation>
    <scope>NUCLEOTIDE SEQUENCE [LARGE SCALE GENOMIC DNA]</scope>
    <source>
        <strain evidence="3">MRouAeg1</strain>
        <tissue evidence="3">Muscle</tissue>
    </source>
</reference>
<keyword evidence="4" id="KW-1185">Reference proteome</keyword>
<feature type="domain" description="REJ" evidence="2">
    <location>
        <begin position="164"/>
        <end position="187"/>
    </location>
</feature>
<proteinExistence type="predicted"/>
<name>A0A7J8FIG8_ROUAE</name>
<feature type="region of interest" description="Disordered" evidence="1">
    <location>
        <begin position="1"/>
        <end position="53"/>
    </location>
</feature>
<evidence type="ECO:0000256" key="1">
    <source>
        <dbReference type="SAM" id="MobiDB-lite"/>
    </source>
</evidence>
<accession>A0A7J8FIG8</accession>
<dbReference type="Proteomes" id="UP000593571">
    <property type="component" value="Unassembled WGS sequence"/>
</dbReference>
<evidence type="ECO:0000313" key="4">
    <source>
        <dbReference type="Proteomes" id="UP000593571"/>
    </source>
</evidence>
<feature type="compositionally biased region" description="Low complexity" evidence="1">
    <location>
        <begin position="13"/>
        <end position="22"/>
    </location>
</feature>
<comment type="caution">
    <text evidence="3">The sequence shown here is derived from an EMBL/GenBank/DDBJ whole genome shotgun (WGS) entry which is preliminary data.</text>
</comment>
<dbReference type="GO" id="GO:0016020">
    <property type="term" value="C:membrane"/>
    <property type="evidence" value="ECO:0007669"/>
    <property type="project" value="UniProtKB-SubCell"/>
</dbReference>